<dbReference type="PROSITE" id="PS50222">
    <property type="entry name" value="EF_HAND_2"/>
    <property type="match status" value="2"/>
</dbReference>
<dbReference type="EMBL" id="BLLK01000027">
    <property type="protein sequence ID" value="GFH48403.1"/>
    <property type="molecule type" value="Genomic_DNA"/>
</dbReference>
<protein>
    <recommendedName>
        <fullName evidence="4">EF-hand domain-containing protein</fullName>
    </recommendedName>
</protein>
<feature type="region of interest" description="Disordered" evidence="2">
    <location>
        <begin position="9"/>
        <end position="28"/>
    </location>
</feature>
<keyword evidence="3" id="KW-0472">Membrane</keyword>
<evidence type="ECO:0000313" key="5">
    <source>
        <dbReference type="EMBL" id="GFH48403.1"/>
    </source>
</evidence>
<dbReference type="InterPro" id="IPR011992">
    <property type="entry name" value="EF-hand-dom_pair"/>
</dbReference>
<feature type="transmembrane region" description="Helical" evidence="3">
    <location>
        <begin position="529"/>
        <end position="550"/>
    </location>
</feature>
<feature type="transmembrane region" description="Helical" evidence="3">
    <location>
        <begin position="98"/>
        <end position="116"/>
    </location>
</feature>
<accession>A0AAD3CMG8</accession>
<dbReference type="Proteomes" id="UP001054902">
    <property type="component" value="Unassembled WGS sequence"/>
</dbReference>
<dbReference type="InterPro" id="IPR002048">
    <property type="entry name" value="EF_hand_dom"/>
</dbReference>
<dbReference type="SUPFAM" id="SSF47473">
    <property type="entry name" value="EF-hand"/>
    <property type="match status" value="2"/>
</dbReference>
<evidence type="ECO:0000256" key="1">
    <source>
        <dbReference type="ARBA" id="ARBA00022837"/>
    </source>
</evidence>
<feature type="transmembrane region" description="Helical" evidence="3">
    <location>
        <begin position="353"/>
        <end position="378"/>
    </location>
</feature>
<feature type="transmembrane region" description="Helical" evidence="3">
    <location>
        <begin position="128"/>
        <end position="149"/>
    </location>
</feature>
<name>A0AAD3CMG8_9STRA</name>
<organism evidence="5 6">
    <name type="scientific">Chaetoceros tenuissimus</name>
    <dbReference type="NCBI Taxonomy" id="426638"/>
    <lineage>
        <taxon>Eukaryota</taxon>
        <taxon>Sar</taxon>
        <taxon>Stramenopiles</taxon>
        <taxon>Ochrophyta</taxon>
        <taxon>Bacillariophyta</taxon>
        <taxon>Coscinodiscophyceae</taxon>
        <taxon>Chaetocerotophycidae</taxon>
        <taxon>Chaetocerotales</taxon>
        <taxon>Chaetocerotaceae</taxon>
        <taxon>Chaetoceros</taxon>
    </lineage>
</organism>
<dbReference type="AlphaFoldDB" id="A0AAD3CMG8"/>
<feature type="domain" description="EF-hand" evidence="4">
    <location>
        <begin position="482"/>
        <end position="517"/>
    </location>
</feature>
<dbReference type="SMART" id="SM00054">
    <property type="entry name" value="EFh"/>
    <property type="match status" value="3"/>
</dbReference>
<feature type="domain" description="EF-hand" evidence="4">
    <location>
        <begin position="47"/>
        <end position="82"/>
    </location>
</feature>
<evidence type="ECO:0000256" key="3">
    <source>
        <dbReference type="SAM" id="Phobius"/>
    </source>
</evidence>
<proteinExistence type="predicted"/>
<dbReference type="Gene3D" id="1.10.238.10">
    <property type="entry name" value="EF-hand"/>
    <property type="match status" value="1"/>
</dbReference>
<keyword evidence="6" id="KW-1185">Reference proteome</keyword>
<dbReference type="PROSITE" id="PS00018">
    <property type="entry name" value="EF_HAND_1"/>
    <property type="match status" value="2"/>
</dbReference>
<keyword evidence="3" id="KW-1133">Transmembrane helix</keyword>
<sequence>MNEQACTLIKQTSNGSNTQEQSSGSHPQVEVSAHELQIAILNEGHTIPLDVVLSHFEKADVDNSGSLTHDELDVYLNKVASSYWLQEIMHNLIRDSHFWKGVGYTIAGALLCTGSFHGDLTKMEDKSISLTSSLIYALISCYFVFTFPLHKFKEERSYEEKLDELHDAIIQHAIQFCDNPSKKQNSCKSLVSSDDLEEDNIVEYVLTLLQSRESGHIIDNDLIEKELTERLTNFKEKTIFKYRSIRGGSSRSLYAQRGDRVSSKPNAKKALSCKLVEYIAEEVFGEKYILTERDVELWILREIKGSASSKFIKKAFVSLDVVNDHVISLEEAHSFVTSLSLQQRKKHSCLEHAFGAIFSMLSEVAWLMSICFFAAYLIKSLKTIFYFCGVKTVYIFGVDASAYFVWLKIVGTMEFVTLSVNDIQSEYDELRRAKAVLSHFLQTAELNDIYKNDSPLFKHFIEDGSLTKTNLRNLFEESSIFLPAHLFDHVYHEIDEDHDGVISKEEIQAYLDIPVRPKMDIAKLCFKSFAFYASSSLFIGSIFYVISYYAKEEQTISVTDQIGSIFHILGGLNLVTNAYHHQSEFIEYVHHLIEVMDKIKLGRLADCEA</sequence>
<evidence type="ECO:0000259" key="4">
    <source>
        <dbReference type="PROSITE" id="PS50222"/>
    </source>
</evidence>
<gene>
    <name evidence="5" type="ORF">CTEN210_04879</name>
</gene>
<feature type="transmembrane region" description="Helical" evidence="3">
    <location>
        <begin position="384"/>
        <end position="406"/>
    </location>
</feature>
<feature type="compositionally biased region" description="Polar residues" evidence="2">
    <location>
        <begin position="9"/>
        <end position="26"/>
    </location>
</feature>
<reference evidence="5 6" key="1">
    <citation type="journal article" date="2021" name="Sci. Rep.">
        <title>The genome of the diatom Chaetoceros tenuissimus carries an ancient integrated fragment of an extant virus.</title>
        <authorList>
            <person name="Hongo Y."/>
            <person name="Kimura K."/>
            <person name="Takaki Y."/>
            <person name="Yoshida Y."/>
            <person name="Baba S."/>
            <person name="Kobayashi G."/>
            <person name="Nagasaki K."/>
            <person name="Hano T."/>
            <person name="Tomaru Y."/>
        </authorList>
    </citation>
    <scope>NUCLEOTIDE SEQUENCE [LARGE SCALE GENOMIC DNA]</scope>
    <source>
        <strain evidence="5 6">NIES-3715</strain>
    </source>
</reference>
<dbReference type="GO" id="GO:0005509">
    <property type="term" value="F:calcium ion binding"/>
    <property type="evidence" value="ECO:0007669"/>
    <property type="project" value="InterPro"/>
</dbReference>
<comment type="caution">
    <text evidence="5">The sequence shown here is derived from an EMBL/GenBank/DDBJ whole genome shotgun (WGS) entry which is preliminary data.</text>
</comment>
<dbReference type="Pfam" id="PF13202">
    <property type="entry name" value="EF-hand_5"/>
    <property type="match status" value="2"/>
</dbReference>
<keyword evidence="3" id="KW-0812">Transmembrane</keyword>
<evidence type="ECO:0000256" key="2">
    <source>
        <dbReference type="SAM" id="MobiDB-lite"/>
    </source>
</evidence>
<dbReference type="InterPro" id="IPR018247">
    <property type="entry name" value="EF_Hand_1_Ca_BS"/>
</dbReference>
<keyword evidence="1" id="KW-0106">Calcium</keyword>
<evidence type="ECO:0000313" key="6">
    <source>
        <dbReference type="Proteomes" id="UP001054902"/>
    </source>
</evidence>